<comment type="subcellular location">
    <subcellularLocation>
        <location evidence="1">Target cell membrane</location>
    </subcellularLocation>
</comment>
<keyword evidence="7 10" id="KW-0040">ANK repeat</keyword>
<keyword evidence="4" id="KW-1052">Target cell membrane</keyword>
<dbReference type="PROSITE" id="PS51228">
    <property type="entry name" value="ACB_2"/>
    <property type="match status" value="1"/>
</dbReference>
<evidence type="ECO:0000256" key="6">
    <source>
        <dbReference type="ARBA" id="ARBA00023028"/>
    </source>
</evidence>
<feature type="repeat" description="ANK" evidence="10">
    <location>
        <begin position="200"/>
        <end position="232"/>
    </location>
</feature>
<evidence type="ECO:0000313" key="12">
    <source>
        <dbReference type="EMBL" id="JAP75609.1"/>
    </source>
</evidence>
<proteinExistence type="evidence at transcript level"/>
<dbReference type="EMBL" id="GEFM01000187">
    <property type="protein sequence ID" value="JAP75609.1"/>
    <property type="molecule type" value="mRNA"/>
</dbReference>
<dbReference type="PANTHER" id="PTHR24119">
    <property type="entry name" value="ACYL-COA-BINDING DOMAIN-CONTAINING PROTEIN 6"/>
    <property type="match status" value="1"/>
</dbReference>
<dbReference type="Gene3D" id="1.20.80.10">
    <property type="match status" value="1"/>
</dbReference>
<evidence type="ECO:0000256" key="9">
    <source>
        <dbReference type="ARBA" id="ARBA00023298"/>
    </source>
</evidence>
<dbReference type="PROSITE" id="PS50088">
    <property type="entry name" value="ANK_REPEAT"/>
    <property type="match status" value="2"/>
</dbReference>
<feature type="repeat" description="ANK" evidence="10">
    <location>
        <begin position="167"/>
        <end position="199"/>
    </location>
</feature>
<dbReference type="Pfam" id="PF12796">
    <property type="entry name" value="Ank_2"/>
    <property type="match status" value="1"/>
</dbReference>
<keyword evidence="9" id="KW-1053">Target membrane</keyword>
<dbReference type="Pfam" id="PF00887">
    <property type="entry name" value="ACBP"/>
    <property type="match status" value="1"/>
</dbReference>
<evidence type="ECO:0000256" key="2">
    <source>
        <dbReference type="ARBA" id="ARBA00018419"/>
    </source>
</evidence>
<dbReference type="InterPro" id="IPR035984">
    <property type="entry name" value="Acyl-CoA-binding_sf"/>
</dbReference>
<dbReference type="GO" id="GO:0044218">
    <property type="term" value="C:other organism cell membrane"/>
    <property type="evidence" value="ECO:0007669"/>
    <property type="project" value="UniProtKB-KW"/>
</dbReference>
<organism evidence="12">
    <name type="scientific">Ixodes ricinus</name>
    <name type="common">Common tick</name>
    <name type="synonym">Acarus ricinus</name>
    <dbReference type="NCBI Taxonomy" id="34613"/>
    <lineage>
        <taxon>Eukaryota</taxon>
        <taxon>Metazoa</taxon>
        <taxon>Ecdysozoa</taxon>
        <taxon>Arthropoda</taxon>
        <taxon>Chelicerata</taxon>
        <taxon>Arachnida</taxon>
        <taxon>Acari</taxon>
        <taxon>Parasitiformes</taxon>
        <taxon>Ixodida</taxon>
        <taxon>Ixodoidea</taxon>
        <taxon>Ixodidae</taxon>
        <taxon>Ixodinae</taxon>
        <taxon>Ixodes</taxon>
    </lineage>
</organism>
<reference evidence="12" key="1">
    <citation type="submission" date="2016-02" db="EMBL/GenBank/DDBJ databases">
        <title>RNAseq analyses of the midgut from blood- or serum-fed Ixodes ricinus ticks.</title>
        <authorList>
            <person name="Perner J."/>
            <person name="Provaznik J."/>
            <person name="Schrenkova J."/>
            <person name="Urbanova V."/>
            <person name="Ribeiro J.M."/>
            <person name="Kopacek P."/>
        </authorList>
    </citation>
    <scope>NUCLEOTIDE SEQUENCE</scope>
    <source>
        <tissue evidence="12">Gut</tissue>
    </source>
</reference>
<dbReference type="SUPFAM" id="SSF47027">
    <property type="entry name" value="Acyl-CoA binding protein"/>
    <property type="match status" value="1"/>
</dbReference>
<dbReference type="InterPro" id="IPR000582">
    <property type="entry name" value="Acyl-CoA-binding_protein"/>
</dbReference>
<evidence type="ECO:0000256" key="10">
    <source>
        <dbReference type="PROSITE-ProRule" id="PRU00023"/>
    </source>
</evidence>
<keyword evidence="5" id="KW-0677">Repeat</keyword>
<sequence>MAEGDDIGLYLDEESDSLKELFAAATQHVQSNTGLLSTDHLLYLYARYKQAHEGSCKAPKPAFYDIKGKQKWDAWNKLGDLCETSAMREYVERVEQLFPDWSKEQGGGAKARTSMGPVMSTLQHSDEEPAVANECKDAFDWVKENNLARLRECLESKSRPLDAPDDEGLTLLHWACDRGHRDVAKLLLDSGADVHAQDREGQTPLHYASSCGHLDIARLLLERGALLETRDSEGLTPAQVALDPGLQRLLSV</sequence>
<keyword evidence="9" id="KW-0472">Membrane</keyword>
<keyword evidence="6" id="KW-0638">Presynaptic neurotoxin</keyword>
<keyword evidence="6" id="KW-0800">Toxin</keyword>
<dbReference type="Gene3D" id="1.25.40.20">
    <property type="entry name" value="Ankyrin repeat-containing domain"/>
    <property type="match status" value="2"/>
</dbReference>
<name>A0A131Y8P0_IXORI</name>
<evidence type="ECO:0000256" key="5">
    <source>
        <dbReference type="ARBA" id="ARBA00022737"/>
    </source>
</evidence>
<keyword evidence="3" id="KW-0268">Exocytosis</keyword>
<dbReference type="GO" id="GO:0000062">
    <property type="term" value="F:fatty-acyl-CoA binding"/>
    <property type="evidence" value="ECO:0007669"/>
    <property type="project" value="InterPro"/>
</dbReference>
<dbReference type="InterPro" id="IPR002110">
    <property type="entry name" value="Ankyrin_rpt"/>
</dbReference>
<evidence type="ECO:0000256" key="7">
    <source>
        <dbReference type="ARBA" id="ARBA00023043"/>
    </source>
</evidence>
<dbReference type="SUPFAM" id="SSF48403">
    <property type="entry name" value="Ankyrin repeat"/>
    <property type="match status" value="1"/>
</dbReference>
<dbReference type="SMART" id="SM00248">
    <property type="entry name" value="ANK"/>
    <property type="match status" value="2"/>
</dbReference>
<keyword evidence="8" id="KW-0446">Lipid-binding</keyword>
<feature type="domain" description="ACB" evidence="11">
    <location>
        <begin position="18"/>
        <end position="103"/>
    </location>
</feature>
<dbReference type="PANTHER" id="PTHR24119:SF0">
    <property type="entry name" value="ACYL-COA-BINDING DOMAIN-CONTAINING PROTEIN 6"/>
    <property type="match status" value="1"/>
</dbReference>
<accession>A0A131Y8P0</accession>
<evidence type="ECO:0000256" key="3">
    <source>
        <dbReference type="ARBA" id="ARBA00022483"/>
    </source>
</evidence>
<dbReference type="PRINTS" id="PR00689">
    <property type="entry name" value="ACOABINDINGP"/>
</dbReference>
<evidence type="ECO:0000259" key="11">
    <source>
        <dbReference type="PROSITE" id="PS51228"/>
    </source>
</evidence>
<dbReference type="InterPro" id="IPR014352">
    <property type="entry name" value="FERM/acyl-CoA-bd_prot_sf"/>
</dbReference>
<protein>
    <recommendedName>
        <fullName evidence="2">Acyl-CoA-binding domain-containing protein 6</fullName>
    </recommendedName>
</protein>
<evidence type="ECO:0000256" key="4">
    <source>
        <dbReference type="ARBA" id="ARBA00022537"/>
    </source>
</evidence>
<dbReference type="InterPro" id="IPR036770">
    <property type="entry name" value="Ankyrin_rpt-contain_sf"/>
</dbReference>
<evidence type="ECO:0000256" key="8">
    <source>
        <dbReference type="ARBA" id="ARBA00023121"/>
    </source>
</evidence>
<dbReference type="AlphaFoldDB" id="A0A131Y8P0"/>
<evidence type="ECO:0000256" key="1">
    <source>
        <dbReference type="ARBA" id="ARBA00004175"/>
    </source>
</evidence>
<dbReference type="PROSITE" id="PS50297">
    <property type="entry name" value="ANK_REP_REGION"/>
    <property type="match status" value="2"/>
</dbReference>
<keyword evidence="6" id="KW-0528">Neurotoxin</keyword>
<dbReference type="GO" id="GO:0044231">
    <property type="term" value="C:host cell presynaptic membrane"/>
    <property type="evidence" value="ECO:0007669"/>
    <property type="project" value="UniProtKB-KW"/>
</dbReference>
<dbReference type="GO" id="GO:0006887">
    <property type="term" value="P:exocytosis"/>
    <property type="evidence" value="ECO:0007669"/>
    <property type="project" value="UniProtKB-KW"/>
</dbReference>